<evidence type="ECO:0000259" key="1">
    <source>
        <dbReference type="Pfam" id="PF22649"/>
    </source>
</evidence>
<dbReference type="RefSeq" id="WP_378538368.1">
    <property type="nucleotide sequence ID" value="NZ_JBHSBH010000020.1"/>
</dbReference>
<dbReference type="Proteomes" id="UP001595847">
    <property type="component" value="Unassembled WGS sequence"/>
</dbReference>
<dbReference type="Gene3D" id="3.20.20.70">
    <property type="entry name" value="Aldolase class I"/>
    <property type="match status" value="1"/>
</dbReference>
<protein>
    <submittedName>
        <fullName evidence="2">Aldolase</fullName>
    </submittedName>
</protein>
<proteinExistence type="predicted"/>
<sequence length="291" mass="30230">MLADRLRDIVETRVHNPGAIAEAAARRVPAPSPVGPNGMAMIVAADHTARGALRSGDRPMAMADRADLLDRVCTALERPGVTGVLGSADILDDLLLLGVLDGKSVFGSMNRGGLAGAAWEIDDRFTGYDAASIAAMGFDGGKMLLRVDYADPRTARTLESCARAVNELNDARVMAMVEPFIARQADGAVRNDLSTEAVITSVAIGAGLGRASARTWLKVPVVDGMERVMAATTLPTLLLGGELAADPEATYARWGAALKLPGVKGLAVGRSLLYPADDDVVGAVDTAVGLL</sequence>
<organism evidence="2 3">
    <name type="scientific">Nocardiopsis sediminis</name>
    <dbReference type="NCBI Taxonomy" id="1778267"/>
    <lineage>
        <taxon>Bacteria</taxon>
        <taxon>Bacillati</taxon>
        <taxon>Actinomycetota</taxon>
        <taxon>Actinomycetes</taxon>
        <taxon>Streptosporangiales</taxon>
        <taxon>Nocardiopsidaceae</taxon>
        <taxon>Nocardiopsis</taxon>
    </lineage>
</organism>
<name>A0ABV8FWP7_9ACTN</name>
<keyword evidence="3" id="KW-1185">Reference proteome</keyword>
<dbReference type="EMBL" id="JBHSBH010000020">
    <property type="protein sequence ID" value="MFC3999758.1"/>
    <property type="molecule type" value="Genomic_DNA"/>
</dbReference>
<accession>A0ABV8FWP7</accession>
<gene>
    <name evidence="2" type="ORF">ACFOVU_27845</name>
</gene>
<dbReference type="SUPFAM" id="SSF51569">
    <property type="entry name" value="Aldolase"/>
    <property type="match status" value="1"/>
</dbReference>
<evidence type="ECO:0000313" key="3">
    <source>
        <dbReference type="Proteomes" id="UP001595847"/>
    </source>
</evidence>
<dbReference type="InterPro" id="IPR013785">
    <property type="entry name" value="Aldolase_TIM"/>
</dbReference>
<feature type="domain" description="Cgl0159-like" evidence="1">
    <location>
        <begin position="40"/>
        <end position="288"/>
    </location>
</feature>
<reference evidence="3" key="1">
    <citation type="journal article" date="2019" name="Int. J. Syst. Evol. Microbiol.">
        <title>The Global Catalogue of Microorganisms (GCM) 10K type strain sequencing project: providing services to taxonomists for standard genome sequencing and annotation.</title>
        <authorList>
            <consortium name="The Broad Institute Genomics Platform"/>
            <consortium name="The Broad Institute Genome Sequencing Center for Infectious Disease"/>
            <person name="Wu L."/>
            <person name="Ma J."/>
        </authorList>
    </citation>
    <scope>NUCLEOTIDE SEQUENCE [LARGE SCALE GENOMIC DNA]</scope>
    <source>
        <strain evidence="3">TBRC 1826</strain>
    </source>
</reference>
<dbReference type="InterPro" id="IPR054574">
    <property type="entry name" value="Cgl0159_dom"/>
</dbReference>
<evidence type="ECO:0000313" key="2">
    <source>
        <dbReference type="EMBL" id="MFC3999758.1"/>
    </source>
</evidence>
<comment type="caution">
    <text evidence="2">The sequence shown here is derived from an EMBL/GenBank/DDBJ whole genome shotgun (WGS) entry which is preliminary data.</text>
</comment>
<dbReference type="Pfam" id="PF22649">
    <property type="entry name" value="Cgl0159"/>
    <property type="match status" value="1"/>
</dbReference>